<dbReference type="STRING" id="1798512.A3A39_02485"/>
<protein>
    <submittedName>
        <fullName evidence="1">Uncharacterized protein</fullName>
    </submittedName>
</protein>
<reference evidence="1 2" key="1">
    <citation type="journal article" date="2016" name="Nat. Commun.">
        <title>Thousands of microbial genomes shed light on interconnected biogeochemical processes in an aquifer system.</title>
        <authorList>
            <person name="Anantharaman K."/>
            <person name="Brown C.T."/>
            <person name="Hug L.A."/>
            <person name="Sharon I."/>
            <person name="Castelle C.J."/>
            <person name="Probst A.J."/>
            <person name="Thomas B.C."/>
            <person name="Singh A."/>
            <person name="Wilkins M.J."/>
            <person name="Karaoz U."/>
            <person name="Brodie E.L."/>
            <person name="Williams K.H."/>
            <person name="Hubbard S.S."/>
            <person name="Banfield J.F."/>
        </authorList>
    </citation>
    <scope>NUCLEOTIDE SEQUENCE [LARGE SCALE GENOMIC DNA]</scope>
</reference>
<evidence type="ECO:0000313" key="2">
    <source>
        <dbReference type="Proteomes" id="UP000177372"/>
    </source>
</evidence>
<dbReference type="EMBL" id="MFLZ01000008">
    <property type="protein sequence ID" value="OGG80400.1"/>
    <property type="molecule type" value="Genomic_DNA"/>
</dbReference>
<comment type="caution">
    <text evidence="1">The sequence shown here is derived from an EMBL/GenBank/DDBJ whole genome shotgun (WGS) entry which is preliminary data.</text>
</comment>
<dbReference type="AlphaFoldDB" id="A0A1F6F3E9"/>
<evidence type="ECO:0000313" key="1">
    <source>
        <dbReference type="EMBL" id="OGG80400.1"/>
    </source>
</evidence>
<accession>A0A1F6F3E9</accession>
<organism evidence="1 2">
    <name type="scientific">Candidatus Kaiserbacteria bacterium RIFCSPLOWO2_01_FULL_54_13</name>
    <dbReference type="NCBI Taxonomy" id="1798512"/>
    <lineage>
        <taxon>Bacteria</taxon>
        <taxon>Candidatus Kaiseribacteriota</taxon>
    </lineage>
</organism>
<name>A0A1F6F3E9_9BACT</name>
<proteinExistence type="predicted"/>
<sequence>MNEWMRMPGLLNGDRDLAKWFSVLHEKFGPEVLENLAAMCRPIVLASLNEIAKHNPDFVDEVVPRILKRELEPNDRKPG</sequence>
<gene>
    <name evidence="1" type="ORF">A3A39_02485</name>
</gene>
<dbReference type="Proteomes" id="UP000177372">
    <property type="component" value="Unassembled WGS sequence"/>
</dbReference>